<dbReference type="Proteomes" id="UP001059745">
    <property type="component" value="Chromosome 2"/>
</dbReference>
<organism evidence="2 3">
    <name type="scientific">Burkholderia gladioli</name>
    <name type="common">Pseudomonas marginata</name>
    <name type="synonym">Phytomonas marginata</name>
    <dbReference type="NCBI Taxonomy" id="28095"/>
    <lineage>
        <taxon>Bacteria</taxon>
        <taxon>Pseudomonadati</taxon>
        <taxon>Pseudomonadota</taxon>
        <taxon>Betaproteobacteria</taxon>
        <taxon>Burkholderiales</taxon>
        <taxon>Burkholderiaceae</taxon>
        <taxon>Burkholderia</taxon>
    </lineage>
</organism>
<proteinExistence type="predicted"/>
<evidence type="ECO:0000256" key="1">
    <source>
        <dbReference type="SAM" id="MobiDB-lite"/>
    </source>
</evidence>
<accession>A0AB38U2B4</accession>
<dbReference type="RefSeq" id="WP_126241579.1">
    <property type="nucleotide sequence ID" value="NZ_CADEPX010000001.1"/>
</dbReference>
<protein>
    <submittedName>
        <fullName evidence="2">Uncharacterized protein</fullName>
    </submittedName>
</protein>
<gene>
    <name evidence="2" type="ORF">NYZ96_21380</name>
</gene>
<evidence type="ECO:0000313" key="3">
    <source>
        <dbReference type="Proteomes" id="UP001059745"/>
    </source>
</evidence>
<name>A0AB38U2B4_BURGA</name>
<sequence>MRVALLSRRFRALPNRHDTKARIAGDAAPILAERRARIVARAPTKRSMRAPDGAAVGHLAQPTDAGSQRPI</sequence>
<feature type="region of interest" description="Disordered" evidence="1">
    <location>
        <begin position="43"/>
        <end position="71"/>
    </location>
</feature>
<evidence type="ECO:0000313" key="2">
    <source>
        <dbReference type="EMBL" id="UWX74088.1"/>
    </source>
</evidence>
<reference evidence="2" key="1">
    <citation type="submission" date="2022-09" db="EMBL/GenBank/DDBJ databases">
        <title>Genomic of Burkholderia gladioli.</title>
        <authorList>
            <person name="Wu H."/>
        </authorList>
    </citation>
    <scope>NUCLEOTIDE SEQUENCE</scope>
    <source>
        <strain evidence="2">ZN-S4</strain>
    </source>
</reference>
<dbReference type="AlphaFoldDB" id="A0AB38U2B4"/>
<dbReference type="EMBL" id="CP104215">
    <property type="protein sequence ID" value="UWX74088.1"/>
    <property type="molecule type" value="Genomic_DNA"/>
</dbReference>